<keyword evidence="1" id="KW-1133">Transmembrane helix</keyword>
<proteinExistence type="predicted"/>
<feature type="transmembrane region" description="Helical" evidence="1">
    <location>
        <begin position="45"/>
        <end position="67"/>
    </location>
</feature>
<dbReference type="EMBL" id="CP002584">
    <property type="protein sequence ID" value="ADZ79065.1"/>
    <property type="molecule type" value="Genomic_DNA"/>
</dbReference>
<dbReference type="KEGG" id="shg:Sph21_2514"/>
<reference evidence="2" key="1">
    <citation type="submission" date="2011-03" db="EMBL/GenBank/DDBJ databases">
        <title>Complete sequence of Sphingobacterium sp. 21.</title>
        <authorList>
            <consortium name="US DOE Joint Genome Institute"/>
            <person name="Lucas S."/>
            <person name="Copeland A."/>
            <person name="Lapidus A."/>
            <person name="Cheng J.-F."/>
            <person name="Goodwin L."/>
            <person name="Pitluck S."/>
            <person name="Davenport K."/>
            <person name="Detter J.C."/>
            <person name="Han C."/>
            <person name="Tapia R."/>
            <person name="Land M."/>
            <person name="Hauser L."/>
            <person name="Kyrpides N."/>
            <person name="Ivanova N."/>
            <person name="Ovchinnikova G."/>
            <person name="Pagani I."/>
            <person name="Siebers A.K."/>
            <person name="Allgaier M."/>
            <person name="Thelen M.P."/>
            <person name="Hugenholtz P."/>
            <person name="Woyke T."/>
        </authorList>
    </citation>
    <scope>NUCLEOTIDE SEQUENCE</scope>
    <source>
        <strain evidence="2">21</strain>
    </source>
</reference>
<name>F4CEW4_SPHS2</name>
<evidence type="ECO:0000256" key="1">
    <source>
        <dbReference type="SAM" id="Phobius"/>
    </source>
</evidence>
<gene>
    <name evidence="2" type="ordered locus">Sph21_2514</name>
</gene>
<dbReference type="AlphaFoldDB" id="F4CEW4"/>
<protein>
    <submittedName>
        <fullName evidence="2">Uncharacterized protein</fullName>
    </submittedName>
</protein>
<dbReference type="STRING" id="743722.Sph21_2514"/>
<evidence type="ECO:0000313" key="2">
    <source>
        <dbReference type="EMBL" id="ADZ79065.1"/>
    </source>
</evidence>
<feature type="transmembrane region" description="Helical" evidence="1">
    <location>
        <begin position="6"/>
        <end position="24"/>
    </location>
</feature>
<organism evidence="2">
    <name type="scientific">Sphingobacterium sp. (strain 21)</name>
    <dbReference type="NCBI Taxonomy" id="743722"/>
    <lineage>
        <taxon>Bacteria</taxon>
        <taxon>Pseudomonadati</taxon>
        <taxon>Bacteroidota</taxon>
        <taxon>Sphingobacteriia</taxon>
        <taxon>Sphingobacteriales</taxon>
        <taxon>Sphingobacteriaceae</taxon>
        <taxon>Sphingobacterium</taxon>
    </lineage>
</organism>
<keyword evidence="1" id="KW-0812">Transmembrane</keyword>
<sequence>MKLKGNHHSAFISQSSLLFMLIFIHQPIRLQVMQKTTILQNGLELILKVSGIIKDIFVFYFTCIIFVTG</sequence>
<dbReference type="HOGENOM" id="CLU_2773786_0_0_10"/>
<dbReference type="PATRIC" id="fig|743722.3.peg.2692"/>
<accession>F4CEW4</accession>
<keyword evidence="1" id="KW-0472">Membrane</keyword>